<dbReference type="Pfam" id="PF05919">
    <property type="entry name" value="Mitovir_RNA_pol"/>
    <property type="match status" value="1"/>
</dbReference>
<dbReference type="EMBL" id="MF444242">
    <property type="protein sequence ID" value="AWY10970.1"/>
    <property type="molecule type" value="Genomic_RNA"/>
</dbReference>
<evidence type="ECO:0000256" key="2">
    <source>
        <dbReference type="ARBA" id="ARBA00022679"/>
    </source>
</evidence>
<feature type="domain" description="Reverse transcriptase" evidence="5">
    <location>
        <begin position="246"/>
        <end position="473"/>
    </location>
</feature>
<evidence type="ECO:0000256" key="4">
    <source>
        <dbReference type="SAM" id="Phobius"/>
    </source>
</evidence>
<name>A0A2Z4QKC4_9VIRU</name>
<evidence type="ECO:0000259" key="5">
    <source>
        <dbReference type="PROSITE" id="PS50878"/>
    </source>
</evidence>
<evidence type="ECO:0000256" key="1">
    <source>
        <dbReference type="ARBA" id="ARBA00022484"/>
    </source>
</evidence>
<dbReference type="GO" id="GO:0003968">
    <property type="term" value="F:RNA-directed RNA polymerase activity"/>
    <property type="evidence" value="ECO:0007669"/>
    <property type="project" value="UniProtKB-KW"/>
</dbReference>
<keyword evidence="2" id="KW-0808">Transferase</keyword>
<sequence>MKSRFLSFKRAVIRHLSYKNKRSSGVKDWISTKEIYLYFLVTSWIFSTSIYRVHTRRFADKIILLISKSGSNFAFLYLKECLRLVTRSLAGQQDKCRKIFVRIDKSGLPKIIPAAMRQHLRAGASHQKEIRFILTLLSVFRVLPTSPLVSFESIESAFSGSIRSFDVRVAVKRIWKGRIDIASLPMFIIGGESSGPNSKKAAWGSLLDAVASLHRPLPYLRYLVKSKSWFWLIWLLSIWLVFGPIYYIISFTTSSRLEEGRLSVVLNQAGKARVVAITNWWVQLCLRPLHRKLFSILKRIPTDGTFDQLAPAQRLVERELDDRELGKDKGVFHCFDLTAATDRLPVDLQVDILKSLGFPGEVWRDLLDINWYVPEHMTRIKYSVGQPMGAYSSWAMLAMTHHVIVQEAAALSGLVGFFDDYAVLGDDIVIRNDDVARSYTRLMNDLGLDINPYKSINSSEFMEFAKRLMGPNLDYTPFGPGLILQSIRNRNIVSSVLREAISVKIINFCDVVSICSSSPRFIKVKMEHVLWNFFSKVIREKPNLSNAFAIDMYSMALWNSGEANHYDIIEVSIKIAREQFSSLNPSKDFLYFIKNFYKSSMVRDPRYIVFDTIFSIFSPGFWFYILQFIKTVDRYDEAKFVLENTLFSEVYSRGGTSAVMRYLSSLDASRFDALRWDKEANIKSDLISKRYNSEFPKIWESIL</sequence>
<protein>
    <submittedName>
        <fullName evidence="6">RNA-dependent RNA polymerase</fullName>
    </submittedName>
</protein>
<accession>A0A2Z4QKC4</accession>
<keyword evidence="3" id="KW-0548">Nucleotidyltransferase</keyword>
<evidence type="ECO:0000313" key="6">
    <source>
        <dbReference type="EMBL" id="AWY10970.1"/>
    </source>
</evidence>
<keyword evidence="4" id="KW-1133">Transmembrane helix</keyword>
<dbReference type="PROSITE" id="PS50878">
    <property type="entry name" value="RT_POL"/>
    <property type="match status" value="1"/>
</dbReference>
<keyword evidence="4" id="KW-0472">Membrane</keyword>
<keyword evidence="1 6" id="KW-0696">RNA-directed RNA polymerase</keyword>
<dbReference type="PANTHER" id="PTHR34456:SF13">
    <property type="entry name" value="REVERSE TRANSCRIPTASE DOMAIN-CONTAINING PROTEIN"/>
    <property type="match status" value="1"/>
</dbReference>
<evidence type="ECO:0000256" key="3">
    <source>
        <dbReference type="ARBA" id="ARBA00022695"/>
    </source>
</evidence>
<proteinExistence type="predicted"/>
<feature type="transmembrane region" description="Helical" evidence="4">
    <location>
        <begin position="607"/>
        <end position="626"/>
    </location>
</feature>
<feature type="transmembrane region" description="Helical" evidence="4">
    <location>
        <begin position="35"/>
        <end position="53"/>
    </location>
</feature>
<dbReference type="SUPFAM" id="SSF56672">
    <property type="entry name" value="DNA/RNA polymerases"/>
    <property type="match status" value="1"/>
</dbReference>
<reference evidence="6" key="1">
    <citation type="journal article" date="2018" name="Front. Microbiol.">
        <title>Virome Characterization of a Collection of Sclerotinia sclerotiorum from Australia.</title>
        <authorList>
            <person name="Mu F."/>
            <person name="Xie J."/>
            <person name="Cheng S."/>
            <person name="You M.P."/>
            <person name="Barbetti M.J."/>
            <person name="Jia J."/>
            <person name="Wang Q."/>
            <person name="Cheng J."/>
            <person name="Fu Y."/>
            <person name="Chen T."/>
            <person name="Jiang D."/>
        </authorList>
    </citation>
    <scope>NUCLEOTIDE SEQUENCE</scope>
    <source>
        <strain evidence="6">SsMV7-A2</strain>
    </source>
</reference>
<dbReference type="InterPro" id="IPR043502">
    <property type="entry name" value="DNA/RNA_pol_sf"/>
</dbReference>
<keyword evidence="4" id="KW-0812">Transmembrane</keyword>
<dbReference type="InterPro" id="IPR000477">
    <property type="entry name" value="RT_dom"/>
</dbReference>
<dbReference type="InterPro" id="IPR008686">
    <property type="entry name" value="RNA_pol_mitovir"/>
</dbReference>
<feature type="transmembrane region" description="Helical" evidence="4">
    <location>
        <begin position="229"/>
        <end position="249"/>
    </location>
</feature>
<organism evidence="6">
    <name type="scientific">Sclerotinia sclerotiorum mitovirus 7-A2</name>
    <dbReference type="NCBI Taxonomy" id="2231692"/>
    <lineage>
        <taxon>Viruses</taxon>
        <taxon>Riboviria</taxon>
        <taxon>Orthornavirae</taxon>
        <taxon>Lenarviricota</taxon>
        <taxon>Howeltoviricetes</taxon>
        <taxon>Cryppavirales</taxon>
        <taxon>Mitoviridae</taxon>
        <taxon>Mitovirus</taxon>
    </lineage>
</organism>
<dbReference type="PANTHER" id="PTHR34456">
    <property type="entry name" value="MITOVIRUS RNA-DEPENDENT RNA POLYMERASE"/>
    <property type="match status" value="1"/>
</dbReference>